<feature type="domain" description="NFACT RNA-binding" evidence="8">
    <location>
        <begin position="481"/>
        <end position="592"/>
    </location>
</feature>
<dbReference type="GO" id="GO:1990116">
    <property type="term" value="P:ribosome-associated ubiquitin-dependent protein catabolic process"/>
    <property type="evidence" value="ECO:0007669"/>
    <property type="project" value="TreeGrafter"/>
</dbReference>
<dbReference type="AlphaFoldDB" id="A0AAD5R4D7"/>
<sequence length="633" mass="71903">MKSRFTTIDVTAAVNDLSKFEGARIINIYDVNHKTYIMKVSSGKEKASILFESGIRIHRAYHDYQKASFPSSFSMKMRKHLNNRRIFKITQLGMDRVVDIQVDEGERAFHLIIELYDRGNIVLTGASYIIMNILRPRSDEDTSVRLVVGESYPLPNSRERPPTPSVDEIVEMLTGCDQKLPLKRAVVSPGFYSNALIEHVLLNEELNPDLQVSAIGNKQSIAPRVVSAIKSAEVITTAIEKNYGPGFVSYKLEKRSDGSEVEILLEYHPYLFSQHERGLFKRFESFSEAVDAFYAVQDVQKQQQEALRVEKEAIKKLENVKTDQSRRLLTLEDRREMCMKMAELIILNQGLVDAAINIVSTALARKAGWMQIKDMHCKAIENGDPVAKSIVGFNLKCNRIMMRLSDEEDSRDVPVDIRMTAFNNSRKLYEEMKAATEKIVRTKAATRSAIKNAEAKTHSAVKQVHLRVDTAKVRKEMWFEKFIWFISSEKYMVIVGRDAEQNELLVKRYLRPGDIYVHADAHGAASVIIRNKKGGGPIPPKTMTEAAQMAVCCSSSWTSQIVSAAWWVYDHQVSKVAPSGEYLTHGSFMIRGKKNFMPCSPLQLGFGILFRVDEVSVTNRNQQTLVVFEYFYV</sequence>
<organism evidence="9 10">
    <name type="scientific">Parelaphostrongylus tenuis</name>
    <name type="common">Meningeal worm</name>
    <dbReference type="NCBI Taxonomy" id="148309"/>
    <lineage>
        <taxon>Eukaryota</taxon>
        <taxon>Metazoa</taxon>
        <taxon>Ecdysozoa</taxon>
        <taxon>Nematoda</taxon>
        <taxon>Chromadorea</taxon>
        <taxon>Rhabditida</taxon>
        <taxon>Rhabditina</taxon>
        <taxon>Rhabditomorpha</taxon>
        <taxon>Strongyloidea</taxon>
        <taxon>Metastrongylidae</taxon>
        <taxon>Parelaphostrongylus</taxon>
    </lineage>
</organism>
<keyword evidence="5 7" id="KW-0175">Coiled coil</keyword>
<protein>
    <recommendedName>
        <fullName evidence="8">NFACT RNA-binding domain-containing protein</fullName>
    </recommendedName>
</protein>
<reference evidence="9" key="1">
    <citation type="submission" date="2021-06" db="EMBL/GenBank/DDBJ databases">
        <title>Parelaphostrongylus tenuis whole genome reference sequence.</title>
        <authorList>
            <person name="Garwood T.J."/>
            <person name="Larsen P.A."/>
            <person name="Fountain-Jones N.M."/>
            <person name="Garbe J.R."/>
            <person name="Macchietto M.G."/>
            <person name="Kania S.A."/>
            <person name="Gerhold R.W."/>
            <person name="Richards J.E."/>
            <person name="Wolf T.M."/>
        </authorList>
    </citation>
    <scope>NUCLEOTIDE SEQUENCE</scope>
    <source>
        <strain evidence="9">MNPRO001-30</strain>
        <tissue evidence="9">Meninges</tissue>
    </source>
</reference>
<dbReference type="Pfam" id="PF05833">
    <property type="entry name" value="NFACT_N"/>
    <property type="match status" value="1"/>
</dbReference>
<dbReference type="Proteomes" id="UP001196413">
    <property type="component" value="Unassembled WGS sequence"/>
</dbReference>
<dbReference type="PANTHER" id="PTHR15239">
    <property type="entry name" value="NUCLEAR EXPORT MEDIATOR FACTOR NEMF"/>
    <property type="match status" value="1"/>
</dbReference>
<evidence type="ECO:0000259" key="8">
    <source>
        <dbReference type="Pfam" id="PF05670"/>
    </source>
</evidence>
<evidence type="ECO:0000256" key="4">
    <source>
        <dbReference type="ARBA" id="ARBA00022490"/>
    </source>
</evidence>
<accession>A0AAD5R4D7</accession>
<dbReference type="EMBL" id="JAHQIW010006428">
    <property type="protein sequence ID" value="KAJ1369176.1"/>
    <property type="molecule type" value="Genomic_DNA"/>
</dbReference>
<feature type="coiled-coil region" evidence="7">
    <location>
        <begin position="300"/>
        <end position="334"/>
    </location>
</feature>
<dbReference type="GO" id="GO:0005737">
    <property type="term" value="C:cytoplasm"/>
    <property type="evidence" value="ECO:0007669"/>
    <property type="project" value="UniProtKB-SubCell"/>
</dbReference>
<evidence type="ECO:0000256" key="7">
    <source>
        <dbReference type="SAM" id="Coils"/>
    </source>
</evidence>
<keyword evidence="10" id="KW-1185">Reference proteome</keyword>
<dbReference type="FunFam" id="2.30.310.10:FF:000001">
    <property type="entry name" value="Nuclear export mediator factor Nemf"/>
    <property type="match status" value="1"/>
</dbReference>
<keyword evidence="6" id="KW-0539">Nucleus</keyword>
<dbReference type="PANTHER" id="PTHR15239:SF6">
    <property type="entry name" value="RIBOSOME QUALITY CONTROL COMPLEX SUBUNIT NEMF"/>
    <property type="match status" value="1"/>
</dbReference>
<evidence type="ECO:0000256" key="5">
    <source>
        <dbReference type="ARBA" id="ARBA00023054"/>
    </source>
</evidence>
<dbReference type="GO" id="GO:0000049">
    <property type="term" value="F:tRNA binding"/>
    <property type="evidence" value="ECO:0007669"/>
    <property type="project" value="TreeGrafter"/>
</dbReference>
<gene>
    <name evidence="9" type="ORF">KIN20_030581</name>
</gene>
<dbReference type="Gene3D" id="2.30.310.10">
    <property type="entry name" value="ibrinogen binding protein from staphylococcus aureus domain"/>
    <property type="match status" value="1"/>
</dbReference>
<evidence type="ECO:0000256" key="6">
    <source>
        <dbReference type="ARBA" id="ARBA00023242"/>
    </source>
</evidence>
<dbReference type="GO" id="GO:0072344">
    <property type="term" value="P:rescue of stalled ribosome"/>
    <property type="evidence" value="ECO:0007669"/>
    <property type="project" value="TreeGrafter"/>
</dbReference>
<evidence type="ECO:0000313" key="9">
    <source>
        <dbReference type="EMBL" id="KAJ1369176.1"/>
    </source>
</evidence>
<dbReference type="InterPro" id="IPR008532">
    <property type="entry name" value="NFACT_RNA-bd"/>
</dbReference>
<comment type="similarity">
    <text evidence="3">Belongs to the NEMF family.</text>
</comment>
<evidence type="ECO:0000256" key="3">
    <source>
        <dbReference type="ARBA" id="ARBA00008318"/>
    </source>
</evidence>
<comment type="subcellular location">
    <subcellularLocation>
        <location evidence="2">Cytoplasm</location>
    </subcellularLocation>
    <subcellularLocation>
        <location evidence="1">Nucleus</location>
    </subcellularLocation>
</comment>
<proteinExistence type="inferred from homology"/>
<dbReference type="NCBIfam" id="NF041120">
    <property type="entry name" value="RqcH_arch"/>
    <property type="match status" value="1"/>
</dbReference>
<dbReference type="GO" id="GO:0005634">
    <property type="term" value="C:nucleus"/>
    <property type="evidence" value="ECO:0007669"/>
    <property type="project" value="UniProtKB-SubCell"/>
</dbReference>
<evidence type="ECO:0000256" key="2">
    <source>
        <dbReference type="ARBA" id="ARBA00004496"/>
    </source>
</evidence>
<dbReference type="Pfam" id="PF05670">
    <property type="entry name" value="NFACT-R_1"/>
    <property type="match status" value="1"/>
</dbReference>
<comment type="caution">
    <text evidence="9">The sequence shown here is derived from an EMBL/GenBank/DDBJ whole genome shotgun (WGS) entry which is preliminary data.</text>
</comment>
<evidence type="ECO:0000256" key="1">
    <source>
        <dbReference type="ARBA" id="ARBA00004123"/>
    </source>
</evidence>
<dbReference type="GO" id="GO:1990112">
    <property type="term" value="C:RQC complex"/>
    <property type="evidence" value="ECO:0007669"/>
    <property type="project" value="TreeGrafter"/>
</dbReference>
<dbReference type="InterPro" id="IPR051608">
    <property type="entry name" value="RQC_Subunit_NEMF"/>
</dbReference>
<keyword evidence="4" id="KW-0963">Cytoplasm</keyword>
<name>A0AAD5R4D7_PARTN</name>
<evidence type="ECO:0000313" key="10">
    <source>
        <dbReference type="Proteomes" id="UP001196413"/>
    </source>
</evidence>
<dbReference type="GO" id="GO:0043023">
    <property type="term" value="F:ribosomal large subunit binding"/>
    <property type="evidence" value="ECO:0007669"/>
    <property type="project" value="TreeGrafter"/>
</dbReference>